<dbReference type="SMART" id="SM00150">
    <property type="entry name" value="SPEC"/>
    <property type="match status" value="15"/>
</dbReference>
<keyword evidence="1" id="KW-0175">Coiled coil</keyword>
<keyword evidence="3" id="KW-1185">Reference proteome</keyword>
<protein>
    <recommendedName>
        <fullName evidence="4">Dystonin</fullName>
    </recommendedName>
</protein>
<dbReference type="SUPFAM" id="SSF46966">
    <property type="entry name" value="Spectrin repeat"/>
    <property type="match status" value="12"/>
</dbReference>
<name>A0A8C4R8N4_EPTBU</name>
<dbReference type="CDD" id="cd00176">
    <property type="entry name" value="SPEC"/>
    <property type="match status" value="7"/>
</dbReference>
<sequence length="2035" mass="230767">MFGTLYSESRWRNVTVGAAERQRRLEESRDLHVTFQSVHMQLSQWLAEKKLMIGVLGPLALDPNMLSSQRQQVQFLQKEFQTRKMQVEQLTCIAHEISSGGSPVDQKHNDNNNFSTPIEDQLSDVTAAWHDSSQKLTERADHIDAVLNTSQTFSSTLEKISDETHNLAKRLQQVSGARGAAQAEAVSQRLAEAQEVLDGVTAMTVQLVDAEQLCKRLSVLLQEQYLQQEVHRRFEVTQKPWQQLQESAVKHVEQLQMTLTTSCQFSHSMMQLKGWLKACREEQKKLPPISTDLDILAQELEKQEQIQDQLKGREDEFQATLSEGTALLKSLQQRPEEQAVGRQMEDLKSQWEEVSEKVSSRRKVLHHCLKKSEKLKEMTEVISHYVKELEVGLNQECVATLKKEQLEVQLKGTRAIQDKTNQIEELLEELNTAADDLCDSCEVGVESVTEMKTILSHKIRNVVSQSQTRVKKIEIIYEKLKEFESKAVTIEEKLRKTTRILERHSSHEFASFLEDKNLEKMRACCAELDVLEKEASVLQVTAKQLAEESGDSTGGSRLVEQARSLAKEVLEAHVTAQKACSVMESQIQGLDRARCLMKQLLTEQADLGEELDAVGALSRGLPELKLRLEALNELIHKAEELGTRADEASNDFEQLRSALPVTGSEAVGMEREVKMVQRRHSRLFERICCAREETQTTLNRVDEFHRKVDEVSRLLNDAEKEGLSQDAVGTEIEVINQQLQQLQAFQKGKVEALQTAVQAVNWQGQALVQSAPPTADTHNLETSLEDVNTRWNSLNRQVAERAAKLQEALLHCGKFYEALESLLSWLADTEELVAGQKPPSAEYKVVRAQLQEQKLLQRVLEGNRVRVEALRSEGELIAEQTSEPVERQRVLGALESLDHRWQALIDKADARRRQLEAILTLAKQFHDTLQPLSDWMVGLERRLAMVEPVDTRSPVIQEQIKQLKALQEEIAKQAGSLERAQGFAGSLLSLTSLQAGAQAQTNLETFRARYLEMSNRVARRAVLLEIALDNAQIFGRDEVALLTWLAELREALSLATVEDYQTAVLQGQFHQQMALQEEITSRKPDVDQAVKKGQALLKQSTGDDTLLVQEKLEGLRAQYVELVATSNHATRSLEEALQLATHFEAAHGELDDALGSLEAGLYDYDEAEACGVEPTSLLQNRQQALRQGVMDGHVLLDTVNEVGRALLQLVPWRARERLDQQMAEAGERFRAVRYAVEQRAERVDAAIQRSQQFEQAVLAERAWAAEMSRKLDTLGEISLEQDQMSSQLRVQKAFTLDVLRHKETMEELVVNAPNVLASCNDEEKDRQQSQLEVLNQEFDSVNRSNSERQQRLERAQGLLGQFWESYEELCPWLDETETTLAILPAPAMEPDALRLQQDELRLLRESVAEHKPHIDRLAKTGPMLAELSAREGLVLADQATNVRQRYMAFRTEMQHRAIALDEAEELATQFHDKINPMIESLERVVERLREPPPTPAEVEKIRDQILETCAVTAELEKLQPSFMALRSRGEEIVARSEHTTSSDNSAARAVQKCLDHLAFLWSDIEARAEEREAHLLDVLDVAERFWPDLTALLTTLRDTFDCIRDLDEPGLDPSVIKQQTEVTQSFREEIDTLLDELETLRATGGDLMSACGEPDKPDVKKSIDEVNVLWDLLNKAWQDRMEHLEEAMQTTIQFQDMLQNIFDWLDSSEAQLVAMSPVGTELNTVKEQMVELKAFKEETYQQQIEMEKLSHQGEVLHRKAEGTANRDMLEAPLRELRRQWAVLDSKIITRQHKLESSLLALGQFQHALEELLSWLSHTEDLLAEQKPIREDPKEIEIELAKHHVLRNDVLAHKATLENVAQAGGELVQLGDGDVAGSVLRQKLNRLQKRWEDLLKETELRQKKLESALNQAQGFQGEIHALLAWLGKVEAQLLLSRPFGGLPETSRDQLNAHLELCADLDKREPTYLSLMERGVDVLSAGKTSSSTNTAQVLHSLEQRWQNVCAKAAERRVRNVRLAFVSFCVSEWYCCYNRTVG</sequence>
<dbReference type="GO" id="GO:0005198">
    <property type="term" value="F:structural molecule activity"/>
    <property type="evidence" value="ECO:0007669"/>
    <property type="project" value="TreeGrafter"/>
</dbReference>
<evidence type="ECO:0008006" key="4">
    <source>
        <dbReference type="Google" id="ProtNLM"/>
    </source>
</evidence>
<accession>A0A8C4R8N4</accession>
<feature type="coiled-coil region" evidence="1">
    <location>
        <begin position="1880"/>
        <end position="1907"/>
    </location>
</feature>
<dbReference type="Pfam" id="PF00435">
    <property type="entry name" value="Spectrin"/>
    <property type="match status" value="7"/>
</dbReference>
<evidence type="ECO:0000313" key="2">
    <source>
        <dbReference type="Ensembl" id="ENSEBUP00000026374.1"/>
    </source>
</evidence>
<dbReference type="InterPro" id="IPR002017">
    <property type="entry name" value="Spectrin_repeat"/>
</dbReference>
<reference evidence="2" key="2">
    <citation type="submission" date="2025-09" db="UniProtKB">
        <authorList>
            <consortium name="Ensembl"/>
        </authorList>
    </citation>
    <scope>IDENTIFICATION</scope>
</reference>
<dbReference type="GO" id="GO:0016020">
    <property type="term" value="C:membrane"/>
    <property type="evidence" value="ECO:0007669"/>
    <property type="project" value="TreeGrafter"/>
</dbReference>
<proteinExistence type="predicted"/>
<dbReference type="GeneTree" id="ENSGT00940000155008"/>
<feature type="coiled-coil region" evidence="1">
    <location>
        <begin position="473"/>
        <end position="500"/>
    </location>
</feature>
<dbReference type="PANTHER" id="PTHR23169">
    <property type="entry name" value="ENVOPLAKIN"/>
    <property type="match status" value="1"/>
</dbReference>
<dbReference type="GO" id="GO:0045104">
    <property type="term" value="P:intermediate filament cytoskeleton organization"/>
    <property type="evidence" value="ECO:0007669"/>
    <property type="project" value="InterPro"/>
</dbReference>
<dbReference type="FunFam" id="1.20.58.60:FF:000001">
    <property type="entry name" value="Microtubule-actin cross-linking factor 1"/>
    <property type="match status" value="2"/>
</dbReference>
<dbReference type="GO" id="GO:0005737">
    <property type="term" value="C:cytoplasm"/>
    <property type="evidence" value="ECO:0007669"/>
    <property type="project" value="TreeGrafter"/>
</dbReference>
<dbReference type="PANTHER" id="PTHR23169:SF23">
    <property type="entry name" value="SHORT STOP, ISOFORM H"/>
    <property type="match status" value="1"/>
</dbReference>
<dbReference type="GO" id="GO:0005882">
    <property type="term" value="C:intermediate filament"/>
    <property type="evidence" value="ECO:0007669"/>
    <property type="project" value="TreeGrafter"/>
</dbReference>
<feature type="coiled-coil region" evidence="1">
    <location>
        <begin position="621"/>
        <end position="658"/>
    </location>
</feature>
<organism evidence="2 3">
    <name type="scientific">Eptatretus burgeri</name>
    <name type="common">Inshore hagfish</name>
    <dbReference type="NCBI Taxonomy" id="7764"/>
    <lineage>
        <taxon>Eukaryota</taxon>
        <taxon>Metazoa</taxon>
        <taxon>Chordata</taxon>
        <taxon>Craniata</taxon>
        <taxon>Vertebrata</taxon>
        <taxon>Cyclostomata</taxon>
        <taxon>Myxini</taxon>
        <taxon>Myxiniformes</taxon>
        <taxon>Myxinidae</taxon>
        <taxon>Eptatretinae</taxon>
        <taxon>Eptatretus</taxon>
    </lineage>
</organism>
<dbReference type="Gene3D" id="1.20.58.60">
    <property type="match status" value="14"/>
</dbReference>
<dbReference type="FunFam" id="1.20.58.60:FF:000008">
    <property type="entry name" value="microtubule-actin cross-linking factor 1"/>
    <property type="match status" value="1"/>
</dbReference>
<dbReference type="GO" id="GO:0042060">
    <property type="term" value="P:wound healing"/>
    <property type="evidence" value="ECO:0007669"/>
    <property type="project" value="TreeGrafter"/>
</dbReference>
<dbReference type="InterPro" id="IPR043197">
    <property type="entry name" value="Plakin"/>
</dbReference>
<evidence type="ECO:0000313" key="3">
    <source>
        <dbReference type="Proteomes" id="UP000694388"/>
    </source>
</evidence>
<dbReference type="Ensembl" id="ENSEBUT00000026951.1">
    <property type="protein sequence ID" value="ENSEBUP00000026374.1"/>
    <property type="gene ID" value="ENSEBUG00000016244.1"/>
</dbReference>
<dbReference type="Proteomes" id="UP000694388">
    <property type="component" value="Unplaced"/>
</dbReference>
<reference evidence="2" key="1">
    <citation type="submission" date="2025-08" db="UniProtKB">
        <authorList>
            <consortium name="Ensembl"/>
        </authorList>
    </citation>
    <scope>IDENTIFICATION</scope>
</reference>
<dbReference type="InterPro" id="IPR018159">
    <property type="entry name" value="Spectrin/alpha-actinin"/>
</dbReference>
<evidence type="ECO:0000256" key="1">
    <source>
        <dbReference type="SAM" id="Coils"/>
    </source>
</evidence>